<name>A0A4S4N3Q0_9APHY</name>
<comment type="caution">
    <text evidence="1">The sequence shown here is derived from an EMBL/GenBank/DDBJ whole genome shotgun (WGS) entry which is preliminary data.</text>
</comment>
<accession>A0A4S4N3Q0</accession>
<evidence type="ECO:0000313" key="2">
    <source>
        <dbReference type="Proteomes" id="UP000308730"/>
    </source>
</evidence>
<organism evidence="1 2">
    <name type="scientific">Antrodiella citrinella</name>
    <dbReference type="NCBI Taxonomy" id="2447956"/>
    <lineage>
        <taxon>Eukaryota</taxon>
        <taxon>Fungi</taxon>
        <taxon>Dikarya</taxon>
        <taxon>Basidiomycota</taxon>
        <taxon>Agaricomycotina</taxon>
        <taxon>Agaricomycetes</taxon>
        <taxon>Polyporales</taxon>
        <taxon>Steccherinaceae</taxon>
        <taxon>Antrodiella</taxon>
    </lineage>
</organism>
<dbReference type="Proteomes" id="UP000308730">
    <property type="component" value="Unassembled WGS sequence"/>
</dbReference>
<dbReference type="EMBL" id="SGPM01000021">
    <property type="protein sequence ID" value="THH32441.1"/>
    <property type="molecule type" value="Genomic_DNA"/>
</dbReference>
<protein>
    <submittedName>
        <fullName evidence="1">Uncharacterized protein</fullName>
    </submittedName>
</protein>
<evidence type="ECO:0000313" key="1">
    <source>
        <dbReference type="EMBL" id="THH32441.1"/>
    </source>
</evidence>
<gene>
    <name evidence="1" type="ORF">EUX98_g1715</name>
</gene>
<dbReference type="AlphaFoldDB" id="A0A4S4N3Q0"/>
<keyword evidence="2" id="KW-1185">Reference proteome</keyword>
<reference evidence="1 2" key="1">
    <citation type="submission" date="2019-02" db="EMBL/GenBank/DDBJ databases">
        <title>Genome sequencing of the rare red list fungi Antrodiella citrinella (Flaviporus citrinellus).</title>
        <authorList>
            <person name="Buettner E."/>
            <person name="Kellner H."/>
        </authorList>
    </citation>
    <scope>NUCLEOTIDE SEQUENCE [LARGE SCALE GENOMIC DNA]</scope>
    <source>
        <strain evidence="1 2">DSM 108506</strain>
    </source>
</reference>
<proteinExistence type="predicted"/>
<sequence>MESENLHYLKRWERRKEHFICTEESMQCVDFEDSEVLSRISEDLSKRPDFLSGGLFYLQIECK</sequence>